<proteinExistence type="inferred from homology"/>
<evidence type="ECO:0000256" key="12">
    <source>
        <dbReference type="HAMAP-Rule" id="MF_00365"/>
    </source>
</evidence>
<dbReference type="Pfam" id="PF02463">
    <property type="entry name" value="SMC_N"/>
    <property type="match status" value="1"/>
</dbReference>
<evidence type="ECO:0000256" key="11">
    <source>
        <dbReference type="ARBA" id="ARBA00025401"/>
    </source>
</evidence>
<keyword evidence="4 12" id="KW-0963">Cytoplasm</keyword>
<keyword evidence="12 13" id="KW-0742">SOS response</keyword>
<gene>
    <name evidence="12" type="primary">recF</name>
    <name evidence="15" type="ORF">HXK24_01155</name>
</gene>
<evidence type="ECO:0000256" key="4">
    <source>
        <dbReference type="ARBA" id="ARBA00022490"/>
    </source>
</evidence>
<evidence type="ECO:0000256" key="9">
    <source>
        <dbReference type="ARBA" id="ARBA00023125"/>
    </source>
</evidence>
<keyword evidence="10 12" id="KW-0234">DNA repair</keyword>
<dbReference type="PANTHER" id="PTHR32182:SF0">
    <property type="entry name" value="DNA REPLICATION AND REPAIR PROTEIN RECF"/>
    <property type="match status" value="1"/>
</dbReference>
<evidence type="ECO:0000256" key="1">
    <source>
        <dbReference type="ARBA" id="ARBA00004496"/>
    </source>
</evidence>
<dbReference type="GO" id="GO:0005524">
    <property type="term" value="F:ATP binding"/>
    <property type="evidence" value="ECO:0007669"/>
    <property type="project" value="UniProtKB-UniRule"/>
</dbReference>
<sequence length="363" mass="40918">MGLKVEHVSLYNFRCFSSKEIDLSAQTTIFVGKNAAGKTNTVEALQLLTAGYSFRKPTPSQLLLTGTSEAKIEISLTGDGRKLENTCTITERRRQFSKNGKKCQAADISGTLMSVLFNPDDLSMIKGGASYRREEFDDFGRQANKSYFKVFSAYTKTVEQRNKLLKSDWPDENLLDAWDLSLARGGATLLHARIHLFERLAKKTCEIYQELSGGEHLEMNYISSIGEVSLEASREEIADQFLKALSKARTDDIRRQQSTKGPHRDDVEFLIEGKDARNFGSQGQIRTVVLALKMAEVLLSEEILGEKPLLLLDDVMSELDEDRRKAIMEFAFHDIQTVITTTNLGYFSEEVLKKAQIVRFSDE</sequence>
<dbReference type="HAMAP" id="MF_00365">
    <property type="entry name" value="RecF"/>
    <property type="match status" value="1"/>
</dbReference>
<keyword evidence="6 12" id="KW-0547">Nucleotide-binding</keyword>
<comment type="similarity">
    <text evidence="2 12 13">Belongs to the RecF family.</text>
</comment>
<dbReference type="InterPro" id="IPR027417">
    <property type="entry name" value="P-loop_NTPase"/>
</dbReference>
<dbReference type="GO" id="GO:0009432">
    <property type="term" value="P:SOS response"/>
    <property type="evidence" value="ECO:0007669"/>
    <property type="project" value="UniProtKB-UniRule"/>
</dbReference>
<keyword evidence="8 12" id="KW-0067">ATP-binding</keyword>
<evidence type="ECO:0000256" key="13">
    <source>
        <dbReference type="RuleBase" id="RU000578"/>
    </source>
</evidence>
<evidence type="ECO:0000259" key="14">
    <source>
        <dbReference type="Pfam" id="PF02463"/>
    </source>
</evidence>
<evidence type="ECO:0000256" key="8">
    <source>
        <dbReference type="ARBA" id="ARBA00022840"/>
    </source>
</evidence>
<dbReference type="Gene3D" id="3.40.50.300">
    <property type="entry name" value="P-loop containing nucleotide triphosphate hydrolases"/>
    <property type="match status" value="1"/>
</dbReference>
<comment type="function">
    <text evidence="11 12 13">The RecF protein is involved in DNA metabolism; it is required for DNA replication and normal SOS inducibility. RecF binds preferentially to single-stranded, linear DNA. It also seems to bind ATP.</text>
</comment>
<dbReference type="InterPro" id="IPR001238">
    <property type="entry name" value="DNA-binding_RecF"/>
</dbReference>
<evidence type="ECO:0000256" key="7">
    <source>
        <dbReference type="ARBA" id="ARBA00022763"/>
    </source>
</evidence>
<keyword evidence="5 12" id="KW-0235">DNA replication</keyword>
<accession>A0A9D5X475</accession>
<dbReference type="GO" id="GO:0006302">
    <property type="term" value="P:double-strand break repair"/>
    <property type="evidence" value="ECO:0007669"/>
    <property type="project" value="TreeGrafter"/>
</dbReference>
<dbReference type="InterPro" id="IPR003395">
    <property type="entry name" value="RecF/RecN/SMC_N"/>
</dbReference>
<evidence type="ECO:0000313" key="15">
    <source>
        <dbReference type="EMBL" id="MBF4802427.1"/>
    </source>
</evidence>
<dbReference type="InterPro" id="IPR018078">
    <property type="entry name" value="DNA-binding_RecF_CS"/>
</dbReference>
<evidence type="ECO:0000256" key="5">
    <source>
        <dbReference type="ARBA" id="ARBA00022705"/>
    </source>
</evidence>
<protein>
    <recommendedName>
        <fullName evidence="3 12">DNA replication and repair protein RecF</fullName>
    </recommendedName>
</protein>
<comment type="caution">
    <text evidence="15">The sequence shown here is derived from an EMBL/GenBank/DDBJ whole genome shotgun (WGS) entry which is preliminary data.</text>
</comment>
<evidence type="ECO:0000256" key="2">
    <source>
        <dbReference type="ARBA" id="ARBA00008016"/>
    </source>
</evidence>
<evidence type="ECO:0000313" key="16">
    <source>
        <dbReference type="Proteomes" id="UP000787322"/>
    </source>
</evidence>
<dbReference type="SUPFAM" id="SSF52540">
    <property type="entry name" value="P-loop containing nucleoside triphosphate hydrolases"/>
    <property type="match status" value="1"/>
</dbReference>
<dbReference type="AlphaFoldDB" id="A0A9D5X475"/>
<dbReference type="PANTHER" id="PTHR32182">
    <property type="entry name" value="DNA REPLICATION AND REPAIR PROTEIN RECF"/>
    <property type="match status" value="1"/>
</dbReference>
<dbReference type="GO" id="GO:0005737">
    <property type="term" value="C:cytoplasm"/>
    <property type="evidence" value="ECO:0007669"/>
    <property type="project" value="UniProtKB-SubCell"/>
</dbReference>
<evidence type="ECO:0000256" key="10">
    <source>
        <dbReference type="ARBA" id="ARBA00023204"/>
    </source>
</evidence>
<dbReference type="GO" id="GO:0000731">
    <property type="term" value="P:DNA synthesis involved in DNA repair"/>
    <property type="evidence" value="ECO:0007669"/>
    <property type="project" value="TreeGrafter"/>
</dbReference>
<feature type="domain" description="RecF/RecN/SMC N-terminal" evidence="14">
    <location>
        <begin position="5"/>
        <end position="347"/>
    </location>
</feature>
<keyword evidence="9 12" id="KW-0238">DNA-binding</keyword>
<evidence type="ECO:0000256" key="3">
    <source>
        <dbReference type="ARBA" id="ARBA00020170"/>
    </source>
</evidence>
<dbReference type="GO" id="GO:0003697">
    <property type="term" value="F:single-stranded DNA binding"/>
    <property type="evidence" value="ECO:0007669"/>
    <property type="project" value="UniProtKB-UniRule"/>
</dbReference>
<feature type="binding site" evidence="12">
    <location>
        <begin position="32"/>
        <end position="39"/>
    </location>
    <ligand>
        <name>ATP</name>
        <dbReference type="ChEBI" id="CHEBI:30616"/>
    </ligand>
</feature>
<evidence type="ECO:0000256" key="6">
    <source>
        <dbReference type="ARBA" id="ARBA00022741"/>
    </source>
</evidence>
<dbReference type="GO" id="GO:0006260">
    <property type="term" value="P:DNA replication"/>
    <property type="evidence" value="ECO:0007669"/>
    <property type="project" value="UniProtKB-UniRule"/>
</dbReference>
<name>A0A9D5X475_9ACTN</name>
<reference evidence="15" key="1">
    <citation type="submission" date="2020-04" db="EMBL/GenBank/DDBJ databases">
        <title>Deep metagenomics examines the oral microbiome during advanced dental caries in children, revealing novel taxa and co-occurrences with host molecules.</title>
        <authorList>
            <person name="Baker J.L."/>
            <person name="Morton J.T."/>
            <person name="Dinis M."/>
            <person name="Alvarez R."/>
            <person name="Tran N.C."/>
            <person name="Knight R."/>
            <person name="Edlund A."/>
        </authorList>
    </citation>
    <scope>NUCLEOTIDE SEQUENCE</scope>
    <source>
        <strain evidence="15">JCVI_3_bin.11</strain>
    </source>
</reference>
<keyword evidence="7 12" id="KW-0227">DNA damage</keyword>
<dbReference type="NCBIfam" id="TIGR00611">
    <property type="entry name" value="recf"/>
    <property type="match status" value="1"/>
</dbReference>
<organism evidence="15 16">
    <name type="scientific">Lancefieldella parvula</name>
    <dbReference type="NCBI Taxonomy" id="1382"/>
    <lineage>
        <taxon>Bacteria</taxon>
        <taxon>Bacillati</taxon>
        <taxon>Actinomycetota</taxon>
        <taxon>Coriobacteriia</taxon>
        <taxon>Coriobacteriales</taxon>
        <taxon>Atopobiaceae</taxon>
        <taxon>Lancefieldella</taxon>
    </lineage>
</organism>
<comment type="subcellular location">
    <subcellularLocation>
        <location evidence="1 12 13">Cytoplasm</location>
    </subcellularLocation>
</comment>
<dbReference type="Proteomes" id="UP000787322">
    <property type="component" value="Unassembled WGS sequence"/>
</dbReference>
<dbReference type="EMBL" id="JABZGU010000012">
    <property type="protein sequence ID" value="MBF4802427.1"/>
    <property type="molecule type" value="Genomic_DNA"/>
</dbReference>
<dbReference type="InterPro" id="IPR042174">
    <property type="entry name" value="RecF_2"/>
</dbReference>
<dbReference type="PROSITE" id="PS00618">
    <property type="entry name" value="RECF_2"/>
    <property type="match status" value="1"/>
</dbReference>
<dbReference type="Gene3D" id="1.20.1050.90">
    <property type="entry name" value="RecF/RecN/SMC, N-terminal domain"/>
    <property type="match status" value="1"/>
</dbReference>